<protein>
    <submittedName>
        <fullName evidence="2">Uncharacterized protein</fullName>
    </submittedName>
</protein>
<name>G2E449_9GAMM</name>
<feature type="transmembrane region" description="Helical" evidence="1">
    <location>
        <begin position="57"/>
        <end position="78"/>
    </location>
</feature>
<reference evidence="2 3" key="1">
    <citation type="submission" date="2011-06" db="EMBL/GenBank/DDBJ databases">
        <title>The draft genome of Thiorhodococcus drewsii AZ1.</title>
        <authorList>
            <consortium name="US DOE Joint Genome Institute (JGI-PGF)"/>
            <person name="Lucas S."/>
            <person name="Han J."/>
            <person name="Lapidus A."/>
            <person name="Cheng J.-F."/>
            <person name="Goodwin L."/>
            <person name="Pitluck S."/>
            <person name="Peters L."/>
            <person name="Land M.L."/>
            <person name="Hauser L."/>
            <person name="Vogl K."/>
            <person name="Liu Z."/>
            <person name="Imhoff J."/>
            <person name="Thiel V."/>
            <person name="Frigaard N.-U."/>
            <person name="Bryant D.A."/>
            <person name="Woyke T.J."/>
        </authorList>
    </citation>
    <scope>NUCLEOTIDE SEQUENCE [LARGE SCALE GENOMIC DNA]</scope>
    <source>
        <strain evidence="2 3">AZ1</strain>
    </source>
</reference>
<keyword evidence="1" id="KW-0812">Transmembrane</keyword>
<accession>G2E449</accession>
<dbReference type="RefSeq" id="WP_007041775.1">
    <property type="nucleotide sequence ID" value="NZ_AFWT01000023.1"/>
</dbReference>
<keyword evidence="1" id="KW-0472">Membrane</keyword>
<dbReference type="PATRIC" id="fig|765913.3.peg.3131"/>
<evidence type="ECO:0000313" key="3">
    <source>
        <dbReference type="Proteomes" id="UP000004200"/>
    </source>
</evidence>
<keyword evidence="1" id="KW-1133">Transmembrane helix</keyword>
<dbReference type="EMBL" id="AFWT01000023">
    <property type="protein sequence ID" value="EGV29776.1"/>
    <property type="molecule type" value="Genomic_DNA"/>
</dbReference>
<evidence type="ECO:0000256" key="1">
    <source>
        <dbReference type="SAM" id="Phobius"/>
    </source>
</evidence>
<feature type="transmembrane region" description="Helical" evidence="1">
    <location>
        <begin position="478"/>
        <end position="495"/>
    </location>
</feature>
<feature type="transmembrane region" description="Helical" evidence="1">
    <location>
        <begin position="152"/>
        <end position="173"/>
    </location>
</feature>
<comment type="caution">
    <text evidence="2">The sequence shown here is derived from an EMBL/GenBank/DDBJ whole genome shotgun (WGS) entry which is preliminary data.</text>
</comment>
<feature type="transmembrane region" description="Helical" evidence="1">
    <location>
        <begin position="20"/>
        <end position="37"/>
    </location>
</feature>
<feature type="transmembrane region" description="Helical" evidence="1">
    <location>
        <begin position="449"/>
        <end position="471"/>
    </location>
</feature>
<dbReference type="eggNOG" id="COG1668">
    <property type="taxonomic scope" value="Bacteria"/>
</dbReference>
<feature type="transmembrane region" description="Helical" evidence="1">
    <location>
        <begin position="327"/>
        <end position="349"/>
    </location>
</feature>
<evidence type="ECO:0000313" key="2">
    <source>
        <dbReference type="EMBL" id="EGV29776.1"/>
    </source>
</evidence>
<organism evidence="2 3">
    <name type="scientific">Thiorhodococcus drewsii AZ1</name>
    <dbReference type="NCBI Taxonomy" id="765913"/>
    <lineage>
        <taxon>Bacteria</taxon>
        <taxon>Pseudomonadati</taxon>
        <taxon>Pseudomonadota</taxon>
        <taxon>Gammaproteobacteria</taxon>
        <taxon>Chromatiales</taxon>
        <taxon>Chromatiaceae</taxon>
        <taxon>Thiorhodococcus</taxon>
    </lineage>
</organism>
<sequence>MSTFWHEALDELRAGLRSGVVALIFLVLVGYLLMVLANSGYLRDMGAVDIPRNAPSLVYLMTSGDAFFLFFAWAWVFAQPILRDRSARLNELVLAAPMPLSGWLTARFIGALGVALLVGSSQIVGFLAAPLLEWMGAVPPGSVAPAPWAAFAWAWLVFTLPLALGAGALYYLAAIRTRGLAGPFAVAAALMTFWMVSMIVLKGADASPFLATLLDPSGFAEAEHQVEHWTPLEKSTALLAPTPALILSRLLWCLVPLALLWIGIRRATRESLILEQAPRKATARTDRATRTGSAPMSLPGPVTGPSWWRALIAESLWQLGQLLRRRALWGALAFLTLLAVVGAFFHVVQHADGPLVPRPELVAPLLTELFFLIIAFVVAGLVGTTMRRDDQIGLGEMLDAAPAPEGVRLVGRLVAVGALTLILALVPGAGTLITAVLTDPGNLDLALPLGHQVLVLFPALLELAAVTVLLHAAIRRPGLAYAASVLAAFVMVVNFESELVSYPPLQIGIPVGIALSGLTGFAPWMEQILVSGGFKLALVILLLALAASLSPRGTDTGGADRWRAFRTRLAGPAGQVAGVALIALTGLALLLHQRYRVEGSYETLAQTQAKDARWEAHWLSSAAPFSVAGGAVNLTLDPDARMLRGQWTLDGVRTDEGILHAELPDGFQLENATVEGQPAATIVEEDHLAVRLPHCGPSGCRVALHWSQAVRGWNDEDRPGWLLPNGFWLHAAEVLPRLGLDPDRVLRVPAERAALGLWPDAELPEYRATLSSGAAAPAGDWRWSLRIAGRKDVAEQGGTLDGPLDFAAVWAPEAGRTELNGVVYTQDPSRADTTVTIAEDLTEMRTCVARRLGAAPEVRRVMQWPRGLGDSSLAGDSLILAEDPHWDVADQGVGRWKRRAAIATALAQRQIRDAADLRQGPGSLWLAAGVPGAIGLLCVAETDGIDALAALIARGADATTQALAGSTVPVGALRMATSDGWARDYGPLAALDWTARQAPDQFATLLTEIRRGDDLDTALAAVVGETSSARILGTPNTSDVQTATQPPTGKRWQWFEGGWLASRSAAEAWRYRVEQTRLNLEPSDDPSPHLAEPDAATFLYLDAWPGYERAPADNLVHVAD</sequence>
<feature type="transmembrane region" description="Helical" evidence="1">
    <location>
        <begin position="361"/>
        <end position="382"/>
    </location>
</feature>
<dbReference type="OrthoDB" id="7376534at2"/>
<feature type="transmembrane region" description="Helical" evidence="1">
    <location>
        <begin position="532"/>
        <end position="549"/>
    </location>
</feature>
<feature type="transmembrane region" description="Helical" evidence="1">
    <location>
        <begin position="180"/>
        <end position="201"/>
    </location>
</feature>
<feature type="transmembrane region" description="Helical" evidence="1">
    <location>
        <begin position="108"/>
        <end position="132"/>
    </location>
</feature>
<dbReference type="AlphaFoldDB" id="G2E449"/>
<feature type="transmembrane region" description="Helical" evidence="1">
    <location>
        <begin position="244"/>
        <end position="264"/>
    </location>
</feature>
<gene>
    <name evidence="2" type="ORF">ThidrDRAFT_3062</name>
</gene>
<keyword evidence="3" id="KW-1185">Reference proteome</keyword>
<feature type="transmembrane region" description="Helical" evidence="1">
    <location>
        <begin position="569"/>
        <end position="591"/>
    </location>
</feature>
<dbReference type="STRING" id="765913.ThidrDRAFT_3062"/>
<dbReference type="Proteomes" id="UP000004200">
    <property type="component" value="Unassembled WGS sequence"/>
</dbReference>
<feature type="transmembrane region" description="Helical" evidence="1">
    <location>
        <begin position="413"/>
        <end position="437"/>
    </location>
</feature>
<proteinExistence type="predicted"/>